<sequence length="476" mass="52016">MSQRANVRSSPRKSKRQEIMPLDENALVPEAAAGCDEAGEDGLEQEQATPRPSRSGASGRGKIAARSGVSPQRRVRVRQDPLGLDGTTDIDSRLQLGVIPELQALQVTSGFSVELASVGVGSSITRAQSRSQSSAASSSAASGSPRRPKSPVKQLSDLQFASRPIVFGDIPDELPLDVADLYQRLKDISDGIGIAPAVIRDRIAAVGGRKEPLRPWTTNDDIAISEADAEVELNEILEIREAASLCTAENLSEAAWNDEVHSRLLRLALRSIPGVRHYNITTARICPELTARHISGDILSSKLVDYSINILPSKDAWKSMRDLLGAQPYPLQTINQTRYDGVRFKPCAVSIETKVQSNEQDGKIQLGMWSSAYFARIRRLQQDRDDAAGLPSEESGRSASTVTLPLLLANTHNWSLLFARDREDCIEVMGELRVGDTASLHGLYKLLSTLRLLAEWSNSTFREWIESEVLGMELSA</sequence>
<evidence type="ECO:0000313" key="2">
    <source>
        <dbReference type="Proteomes" id="UP001172680"/>
    </source>
</evidence>
<reference evidence="1" key="1">
    <citation type="submission" date="2022-10" db="EMBL/GenBank/DDBJ databases">
        <title>Culturing micro-colonial fungi from biological soil crusts in the Mojave desert and describing Neophaeococcomyces mojavensis, and introducing the new genera and species Taxawa tesnikishii.</title>
        <authorList>
            <person name="Kurbessoian T."/>
            <person name="Stajich J.E."/>
        </authorList>
    </citation>
    <scope>NUCLEOTIDE SEQUENCE</scope>
    <source>
        <strain evidence="1">JES_115</strain>
    </source>
</reference>
<proteinExistence type="predicted"/>
<accession>A0ACC2YH70</accession>
<organism evidence="1 2">
    <name type="scientific">Coniosporium tulheliwenetii</name>
    <dbReference type="NCBI Taxonomy" id="3383036"/>
    <lineage>
        <taxon>Eukaryota</taxon>
        <taxon>Fungi</taxon>
        <taxon>Dikarya</taxon>
        <taxon>Ascomycota</taxon>
        <taxon>Pezizomycotina</taxon>
        <taxon>Dothideomycetes</taxon>
        <taxon>Dothideomycetes incertae sedis</taxon>
        <taxon>Coniosporium</taxon>
    </lineage>
</organism>
<dbReference type="Proteomes" id="UP001172680">
    <property type="component" value="Unassembled WGS sequence"/>
</dbReference>
<comment type="caution">
    <text evidence="1">The sequence shown here is derived from an EMBL/GenBank/DDBJ whole genome shotgun (WGS) entry which is preliminary data.</text>
</comment>
<protein>
    <submittedName>
        <fullName evidence="1">Uncharacterized protein</fullName>
    </submittedName>
</protein>
<dbReference type="EMBL" id="JAPDRP010000031">
    <property type="protein sequence ID" value="KAJ9634659.1"/>
    <property type="molecule type" value="Genomic_DNA"/>
</dbReference>
<evidence type="ECO:0000313" key="1">
    <source>
        <dbReference type="EMBL" id="KAJ9634659.1"/>
    </source>
</evidence>
<keyword evidence="2" id="KW-1185">Reference proteome</keyword>
<name>A0ACC2YH70_9PEZI</name>
<gene>
    <name evidence="1" type="ORF">H2199_008944</name>
</gene>